<gene>
    <name evidence="6" type="ORF">NWF35_07795</name>
</gene>
<dbReference type="PANTHER" id="PTHR42711:SF5">
    <property type="entry name" value="ABC TRANSPORTER ATP-BINDING PROTEIN NATA"/>
    <property type="match status" value="1"/>
</dbReference>
<comment type="caution">
    <text evidence="6">The sequence shown here is derived from an EMBL/GenBank/DDBJ whole genome shotgun (WGS) entry which is preliminary data.</text>
</comment>
<dbReference type="InterPro" id="IPR003593">
    <property type="entry name" value="AAA+_ATPase"/>
</dbReference>
<dbReference type="RefSeq" id="WP_301238487.1">
    <property type="nucleotide sequence ID" value="NZ_JANRHH010000031.1"/>
</dbReference>
<evidence type="ECO:0000256" key="2">
    <source>
        <dbReference type="ARBA" id="ARBA00022448"/>
    </source>
</evidence>
<accession>A0ABT8INU8</accession>
<evidence type="ECO:0000256" key="3">
    <source>
        <dbReference type="ARBA" id="ARBA00022741"/>
    </source>
</evidence>
<dbReference type="InterPro" id="IPR025302">
    <property type="entry name" value="DrrA1/2-like_C"/>
</dbReference>
<evidence type="ECO:0000313" key="7">
    <source>
        <dbReference type="Proteomes" id="UP001174196"/>
    </source>
</evidence>
<dbReference type="PROSITE" id="PS50893">
    <property type="entry name" value="ABC_TRANSPORTER_2"/>
    <property type="match status" value="1"/>
</dbReference>
<reference evidence="6" key="1">
    <citation type="submission" date="2022-08" db="EMBL/GenBank/DDBJ databases">
        <title>Polycladomyces zharkentsis sp. nov., a novel thermophilic CMC and starch-degrading bacterium isolated from a geothermal spring in Kazakhstan.</title>
        <authorList>
            <person name="Mashzhan A."/>
            <person name="Kistaubaeva A."/>
            <person name="Javier-Lopez R."/>
            <person name="Birkeland N.-K."/>
        </authorList>
    </citation>
    <scope>NUCLEOTIDE SEQUENCE</scope>
    <source>
        <strain evidence="6">KSR 13</strain>
    </source>
</reference>
<feature type="domain" description="ABC transporter" evidence="5">
    <location>
        <begin position="5"/>
        <end position="230"/>
    </location>
</feature>
<dbReference type="SMART" id="SM00382">
    <property type="entry name" value="AAA"/>
    <property type="match status" value="1"/>
</dbReference>
<dbReference type="SUPFAM" id="SSF52540">
    <property type="entry name" value="P-loop containing nucleoside triphosphate hydrolases"/>
    <property type="match status" value="1"/>
</dbReference>
<dbReference type="InterPro" id="IPR003439">
    <property type="entry name" value="ABC_transporter-like_ATP-bd"/>
</dbReference>
<proteinExistence type="inferred from homology"/>
<dbReference type="Pfam" id="PF13732">
    <property type="entry name" value="DrrA1-3_C"/>
    <property type="match status" value="1"/>
</dbReference>
<dbReference type="InterPro" id="IPR027417">
    <property type="entry name" value="P-loop_NTPase"/>
</dbReference>
<dbReference type="InterPro" id="IPR017871">
    <property type="entry name" value="ABC_transporter-like_CS"/>
</dbReference>
<dbReference type="Proteomes" id="UP001174196">
    <property type="component" value="Unassembled WGS sequence"/>
</dbReference>
<evidence type="ECO:0000256" key="1">
    <source>
        <dbReference type="ARBA" id="ARBA00005417"/>
    </source>
</evidence>
<dbReference type="Gene3D" id="3.40.50.300">
    <property type="entry name" value="P-loop containing nucleotide triphosphate hydrolases"/>
    <property type="match status" value="1"/>
</dbReference>
<dbReference type="GO" id="GO:0005524">
    <property type="term" value="F:ATP binding"/>
    <property type="evidence" value="ECO:0007669"/>
    <property type="project" value="UniProtKB-KW"/>
</dbReference>
<dbReference type="EMBL" id="JANRHH010000031">
    <property type="protein sequence ID" value="MDN4593804.1"/>
    <property type="molecule type" value="Genomic_DNA"/>
</dbReference>
<keyword evidence="2" id="KW-0813">Transport</keyword>
<dbReference type="Pfam" id="PF00005">
    <property type="entry name" value="ABC_tran"/>
    <property type="match status" value="1"/>
</dbReference>
<dbReference type="PANTHER" id="PTHR42711">
    <property type="entry name" value="ABC TRANSPORTER ATP-BINDING PROTEIN"/>
    <property type="match status" value="1"/>
</dbReference>
<evidence type="ECO:0000313" key="6">
    <source>
        <dbReference type="EMBL" id="MDN4593804.1"/>
    </source>
</evidence>
<evidence type="ECO:0000256" key="4">
    <source>
        <dbReference type="ARBA" id="ARBA00022840"/>
    </source>
</evidence>
<sequence>MEPVIVVEHLHKRYRNVHAVNDVSFSVNMGEIYGILGPNGAGKTTTIEMLEGLRKRDEGTIRILGLDPDTHPYELRERIGIQFQSTSVQERMKVKEALQLFSSFYRNRREIDPIVNALGLEPYLDTPFGQLSGGWKQRVTLALATIHDPAIVFLDEPSAGLDPHARRELWELILQLRKEGKTIVLTTHYMEEAERLCDRVAMFHKGRILAVDKPQRLVATWGKVRYLHVESFEADEQRLRMLPGVSEVKRDGHVYHVFARDLQSAALHLFRLADEEGWIIRSFRFETGSLEDLFISLVKEESA</sequence>
<name>A0ABT8INU8_9BACL</name>
<comment type="similarity">
    <text evidence="1">Belongs to the ABC transporter superfamily.</text>
</comment>
<keyword evidence="3" id="KW-0547">Nucleotide-binding</keyword>
<keyword evidence="7" id="KW-1185">Reference proteome</keyword>
<keyword evidence="4 6" id="KW-0067">ATP-binding</keyword>
<protein>
    <submittedName>
        <fullName evidence="6">ABC transporter ATP-binding protein</fullName>
    </submittedName>
</protein>
<dbReference type="CDD" id="cd03230">
    <property type="entry name" value="ABC_DR_subfamily_A"/>
    <property type="match status" value="1"/>
</dbReference>
<dbReference type="InterPro" id="IPR050763">
    <property type="entry name" value="ABC_transporter_ATP-binding"/>
</dbReference>
<evidence type="ECO:0000259" key="5">
    <source>
        <dbReference type="PROSITE" id="PS50893"/>
    </source>
</evidence>
<dbReference type="PROSITE" id="PS00211">
    <property type="entry name" value="ABC_TRANSPORTER_1"/>
    <property type="match status" value="1"/>
</dbReference>
<organism evidence="6 7">
    <name type="scientific">Polycladomyces subterraneus</name>
    <dbReference type="NCBI Taxonomy" id="1016997"/>
    <lineage>
        <taxon>Bacteria</taxon>
        <taxon>Bacillati</taxon>
        <taxon>Bacillota</taxon>
        <taxon>Bacilli</taxon>
        <taxon>Bacillales</taxon>
        <taxon>Thermoactinomycetaceae</taxon>
        <taxon>Polycladomyces</taxon>
    </lineage>
</organism>